<evidence type="ECO:0000313" key="4">
    <source>
        <dbReference type="Proteomes" id="UP000251670"/>
    </source>
</evidence>
<dbReference type="Proteomes" id="UP000199426">
    <property type="component" value="Unassembled WGS sequence"/>
</dbReference>
<dbReference type="EMBL" id="UAWB01000012">
    <property type="protein sequence ID" value="SQB45925.1"/>
    <property type="molecule type" value="Genomic_DNA"/>
</dbReference>
<dbReference type="EMBL" id="FNEG01000005">
    <property type="protein sequence ID" value="SDJ39615.1"/>
    <property type="molecule type" value="Genomic_DNA"/>
</dbReference>
<name>A0A2X2XD18_CHRJE</name>
<evidence type="ECO:0000313" key="1">
    <source>
        <dbReference type="EMBL" id="SDJ39615.1"/>
    </source>
</evidence>
<evidence type="ECO:0000313" key="2">
    <source>
        <dbReference type="EMBL" id="SQB45925.1"/>
    </source>
</evidence>
<proteinExistence type="predicted"/>
<reference evidence="2 4" key="2">
    <citation type="submission" date="2018-06" db="EMBL/GenBank/DDBJ databases">
        <authorList>
            <consortium name="Pathogen Informatics"/>
            <person name="Doyle S."/>
        </authorList>
    </citation>
    <scope>NUCLEOTIDE SEQUENCE [LARGE SCALE GENOMIC DNA]</scope>
    <source>
        <strain evidence="2 4">NCTC13492</strain>
    </source>
</reference>
<dbReference type="Proteomes" id="UP000251670">
    <property type="component" value="Unassembled WGS sequence"/>
</dbReference>
<evidence type="ECO:0000313" key="3">
    <source>
        <dbReference type="Proteomes" id="UP000199426"/>
    </source>
</evidence>
<keyword evidence="3" id="KW-1185">Reference proteome</keyword>
<dbReference type="STRING" id="445960.SAMN05421542_3425"/>
<accession>A0A2X2XD18</accession>
<dbReference type="AlphaFoldDB" id="A0A2X2XD18"/>
<reference evidence="1 3" key="1">
    <citation type="submission" date="2016-10" db="EMBL/GenBank/DDBJ databases">
        <authorList>
            <person name="Varghese N."/>
            <person name="Submissions S."/>
        </authorList>
    </citation>
    <scope>NUCLEOTIDE SEQUENCE [LARGE SCALE GENOMIC DNA]</scope>
    <source>
        <strain evidence="1 3">DSM 19299</strain>
    </source>
</reference>
<gene>
    <name evidence="2" type="ORF">NCTC13492_02987</name>
    <name evidence="1" type="ORF">SAMN05421542_3425</name>
</gene>
<sequence length="47" mass="5217">MKKIIFTTGALVVPLYISADIFHTVSPTSLSVNLEIGSYDSHFIVQY</sequence>
<organism evidence="2 4">
    <name type="scientific">Chryseobacterium jejuense</name>
    <dbReference type="NCBI Taxonomy" id="445960"/>
    <lineage>
        <taxon>Bacteria</taxon>
        <taxon>Pseudomonadati</taxon>
        <taxon>Bacteroidota</taxon>
        <taxon>Flavobacteriia</taxon>
        <taxon>Flavobacteriales</taxon>
        <taxon>Weeksellaceae</taxon>
        <taxon>Chryseobacterium group</taxon>
        <taxon>Chryseobacterium</taxon>
    </lineage>
</organism>
<protein>
    <submittedName>
        <fullName evidence="2">Uncharacterized protein</fullName>
    </submittedName>
</protein>